<dbReference type="InterPro" id="IPR025103">
    <property type="entry name" value="DUF4011"/>
</dbReference>
<dbReference type="SUPFAM" id="SSF52540">
    <property type="entry name" value="P-loop containing nucleoside triphosphate hydrolases"/>
    <property type="match status" value="1"/>
</dbReference>
<evidence type="ECO:0000313" key="2">
    <source>
        <dbReference type="EMBL" id="CAI2189817.1"/>
    </source>
</evidence>
<dbReference type="Proteomes" id="UP001153678">
    <property type="component" value="Unassembled WGS sequence"/>
</dbReference>
<dbReference type="Pfam" id="PF13086">
    <property type="entry name" value="AAA_11"/>
    <property type="match status" value="1"/>
</dbReference>
<proteinExistence type="predicted"/>
<gene>
    <name evidence="2" type="ORF">FWILDA_LOCUS14268</name>
</gene>
<evidence type="ECO:0000313" key="3">
    <source>
        <dbReference type="Proteomes" id="UP001153678"/>
    </source>
</evidence>
<dbReference type="InterPro" id="IPR041677">
    <property type="entry name" value="DNA2/NAM7_AAA_11"/>
</dbReference>
<dbReference type="EMBL" id="CAMKVN010006071">
    <property type="protein sequence ID" value="CAI2189817.1"/>
    <property type="molecule type" value="Genomic_DNA"/>
</dbReference>
<organism evidence="2 3">
    <name type="scientific">Funneliformis geosporum</name>
    <dbReference type="NCBI Taxonomy" id="1117311"/>
    <lineage>
        <taxon>Eukaryota</taxon>
        <taxon>Fungi</taxon>
        <taxon>Fungi incertae sedis</taxon>
        <taxon>Mucoromycota</taxon>
        <taxon>Glomeromycotina</taxon>
        <taxon>Glomeromycetes</taxon>
        <taxon>Glomerales</taxon>
        <taxon>Glomeraceae</taxon>
        <taxon>Funneliformis</taxon>
    </lineage>
</organism>
<name>A0A9W4WVG2_9GLOM</name>
<dbReference type="GO" id="GO:0004386">
    <property type="term" value="F:helicase activity"/>
    <property type="evidence" value="ECO:0007669"/>
    <property type="project" value="InterPro"/>
</dbReference>
<feature type="non-terminal residue" evidence="2">
    <location>
        <position position="1"/>
    </location>
</feature>
<sequence>MELENKKNSKLLGLRKLKDKLLNLNPLHNRKIRFSLKAEENFSLDLESFFQSSTPETISRFQKKVVHLQKKNLAVQQEKGYKALFLGVIFVRGYFYSKNVLRLVNAPLFLLPCDFDVKKLKKLSLFFHTERKINYNLLYYLQKELGLTKEKLTDFENKIKSSKGMDGLENYLNFLTQELQNLVAASPVKIKLSLTIASLIREKKNFPTEHEEKSRETKSENKSNYFLSDKERKSEYFQPEPFLKLTISDKPKNYPENQLEIVLNFCLTIDSEPNLSLFRDFEGIIEEYSQDRTINWSNSALALLRGEAGNVVSYPETTDANQSPKPPLYIPFESDPSQTRILKVIFHDFTENTLCIDGPPGTGKSQLICNLLSNALAYQKKVLVVCEKEVALKVIADKLSSIGLNPSFIKISELAQTPRIYQEVLNSLENNQQTRVSHYSYFNNEKQIASLEEKQKSNLEKIAKYCQVEDKFRSTRQVPLSEIYLKLD</sequence>
<keyword evidence="3" id="KW-1185">Reference proteome</keyword>
<dbReference type="Pfam" id="PF13195">
    <property type="entry name" value="DUF4011"/>
    <property type="match status" value="1"/>
</dbReference>
<dbReference type="Gene3D" id="3.40.50.300">
    <property type="entry name" value="P-loop containing nucleotide triphosphate hydrolases"/>
    <property type="match status" value="1"/>
</dbReference>
<feature type="domain" description="DNA2/NAM7 helicase helicase" evidence="1">
    <location>
        <begin position="352"/>
        <end position="474"/>
    </location>
</feature>
<dbReference type="InterPro" id="IPR027417">
    <property type="entry name" value="P-loop_NTPase"/>
</dbReference>
<reference evidence="2" key="1">
    <citation type="submission" date="2022-08" db="EMBL/GenBank/DDBJ databases">
        <authorList>
            <person name="Kallberg Y."/>
            <person name="Tangrot J."/>
            <person name="Rosling A."/>
        </authorList>
    </citation>
    <scope>NUCLEOTIDE SEQUENCE</scope>
    <source>
        <strain evidence="2">Wild A</strain>
    </source>
</reference>
<comment type="caution">
    <text evidence="2">The sequence shown here is derived from an EMBL/GenBank/DDBJ whole genome shotgun (WGS) entry which is preliminary data.</text>
</comment>
<dbReference type="AlphaFoldDB" id="A0A9W4WVG2"/>
<protein>
    <submittedName>
        <fullName evidence="2">8798_t:CDS:1</fullName>
    </submittedName>
</protein>
<dbReference type="OrthoDB" id="6513042at2759"/>
<accession>A0A9W4WVG2</accession>
<evidence type="ECO:0000259" key="1">
    <source>
        <dbReference type="Pfam" id="PF13086"/>
    </source>
</evidence>